<evidence type="ECO:0000313" key="1">
    <source>
        <dbReference type="Proteomes" id="UP000095284"/>
    </source>
</evidence>
<dbReference type="WBParaSite" id="BXY_0848400.1">
    <property type="protein sequence ID" value="BXY_0848400.1"/>
    <property type="gene ID" value="BXY_0848400"/>
</dbReference>
<protein>
    <submittedName>
        <fullName evidence="2">Secreted protein</fullName>
    </submittedName>
</protein>
<dbReference type="Proteomes" id="UP000095284">
    <property type="component" value="Unplaced"/>
</dbReference>
<accession>A0A1I7S648</accession>
<organism evidence="1 2">
    <name type="scientific">Bursaphelenchus xylophilus</name>
    <name type="common">Pinewood nematode worm</name>
    <name type="synonym">Aphelenchoides xylophilus</name>
    <dbReference type="NCBI Taxonomy" id="6326"/>
    <lineage>
        <taxon>Eukaryota</taxon>
        <taxon>Metazoa</taxon>
        <taxon>Ecdysozoa</taxon>
        <taxon>Nematoda</taxon>
        <taxon>Chromadorea</taxon>
        <taxon>Rhabditida</taxon>
        <taxon>Tylenchina</taxon>
        <taxon>Tylenchomorpha</taxon>
        <taxon>Aphelenchoidea</taxon>
        <taxon>Aphelenchoididae</taxon>
        <taxon>Bursaphelenchus</taxon>
    </lineage>
</organism>
<name>A0A1I7S648_BURXY</name>
<reference evidence="2" key="1">
    <citation type="submission" date="2016-11" db="UniProtKB">
        <authorList>
            <consortium name="WormBaseParasite"/>
        </authorList>
    </citation>
    <scope>IDENTIFICATION</scope>
</reference>
<dbReference type="AlphaFoldDB" id="A0A1I7S648"/>
<proteinExistence type="predicted"/>
<sequence>MFHQEEYKNTNYNLQSSFFTMFERILLLSLFIGLVYGAPTKSPEHDYSKYLDTVSPDHREAVGTALKCLDKMVLHVADVDDIEQIETNSSIFTFFLPFMMFDLPEYPAHECLEASDDEYLVAVRNLAERLAEPFRPFFKRRPKREAKKLNMNPFQSIRDQCGSLPDYYVPCEPKFSEDFNIRYSDTLAASSYIADVIAPGSACRLGLDGRLDKRIFKKGNSREKFQVTQGCVSNSTSFDEFNAAFAQST</sequence>
<evidence type="ECO:0000313" key="2">
    <source>
        <dbReference type="WBParaSite" id="BXY_0848400.1"/>
    </source>
</evidence>